<dbReference type="GO" id="GO:0005886">
    <property type="term" value="C:plasma membrane"/>
    <property type="evidence" value="ECO:0007669"/>
    <property type="project" value="UniProtKB-SubCell"/>
</dbReference>
<dbReference type="Pfam" id="PF02687">
    <property type="entry name" value="FtsX"/>
    <property type="match status" value="1"/>
</dbReference>
<dbReference type="PANTHER" id="PTHR30572:SF4">
    <property type="entry name" value="ABC TRANSPORTER PERMEASE YTRF"/>
    <property type="match status" value="1"/>
</dbReference>
<feature type="transmembrane region" description="Helical" evidence="7">
    <location>
        <begin position="459"/>
        <end position="479"/>
    </location>
</feature>
<keyword evidence="4 7" id="KW-1133">Transmembrane helix</keyword>
<dbReference type="InterPro" id="IPR003838">
    <property type="entry name" value="ABC3_permease_C"/>
</dbReference>
<evidence type="ECO:0000256" key="3">
    <source>
        <dbReference type="ARBA" id="ARBA00022692"/>
    </source>
</evidence>
<keyword evidence="2" id="KW-1003">Cell membrane</keyword>
<name>A0A3B0SIQ7_9ZZZZ</name>
<feature type="transmembrane region" description="Helical" evidence="7">
    <location>
        <begin position="362"/>
        <end position="383"/>
    </location>
</feature>
<keyword evidence="3 7" id="KW-0812">Transmembrane</keyword>
<evidence type="ECO:0000256" key="2">
    <source>
        <dbReference type="ARBA" id="ARBA00022475"/>
    </source>
</evidence>
<dbReference type="InterPro" id="IPR050250">
    <property type="entry name" value="Macrolide_Exporter_MacB"/>
</dbReference>
<feature type="transmembrane region" description="Helical" evidence="7">
    <location>
        <begin position="593"/>
        <end position="611"/>
    </location>
</feature>
<evidence type="ECO:0000256" key="7">
    <source>
        <dbReference type="SAM" id="Phobius"/>
    </source>
</evidence>
<dbReference type="GO" id="GO:0022857">
    <property type="term" value="F:transmembrane transporter activity"/>
    <property type="evidence" value="ECO:0007669"/>
    <property type="project" value="TreeGrafter"/>
</dbReference>
<accession>A0A3B0SIQ7</accession>
<feature type="transmembrane region" description="Helical" evidence="7">
    <location>
        <begin position="1040"/>
        <end position="1067"/>
    </location>
</feature>
<evidence type="ECO:0000256" key="6">
    <source>
        <dbReference type="ARBA" id="ARBA00038076"/>
    </source>
</evidence>
<feature type="domain" description="ABC3 transporter permease C-terminal" evidence="8">
    <location>
        <begin position="1049"/>
        <end position="1160"/>
    </location>
</feature>
<feature type="transmembrane region" description="Helical" evidence="7">
    <location>
        <begin position="539"/>
        <end position="561"/>
    </location>
</feature>
<evidence type="ECO:0000256" key="5">
    <source>
        <dbReference type="ARBA" id="ARBA00023136"/>
    </source>
</evidence>
<feature type="transmembrane region" description="Helical" evidence="7">
    <location>
        <begin position="1088"/>
        <end position="1113"/>
    </location>
</feature>
<feature type="transmembrane region" description="Helical" evidence="7">
    <location>
        <begin position="1140"/>
        <end position="1163"/>
    </location>
</feature>
<dbReference type="AlphaFoldDB" id="A0A3B0SIQ7"/>
<dbReference type="PANTHER" id="PTHR30572">
    <property type="entry name" value="MEMBRANE COMPONENT OF TRANSPORTER-RELATED"/>
    <property type="match status" value="1"/>
</dbReference>
<comment type="subcellular location">
    <subcellularLocation>
        <location evidence="1">Cell membrane</location>
        <topology evidence="1">Multi-pass membrane protein</topology>
    </subcellularLocation>
</comment>
<feature type="transmembrane region" description="Helical" evidence="7">
    <location>
        <begin position="404"/>
        <end position="426"/>
    </location>
</feature>
<keyword evidence="5 7" id="KW-0472">Membrane</keyword>
<feature type="transmembrane region" description="Helical" evidence="7">
    <location>
        <begin position="21"/>
        <end position="41"/>
    </location>
</feature>
<reference evidence="9" key="1">
    <citation type="submission" date="2018-06" db="EMBL/GenBank/DDBJ databases">
        <authorList>
            <person name="Zhirakovskaya E."/>
        </authorList>
    </citation>
    <scope>NUCLEOTIDE SEQUENCE</scope>
</reference>
<evidence type="ECO:0000256" key="4">
    <source>
        <dbReference type="ARBA" id="ARBA00022989"/>
    </source>
</evidence>
<feature type="transmembrane region" description="Helical" evidence="7">
    <location>
        <begin position="502"/>
        <end position="519"/>
    </location>
</feature>
<gene>
    <name evidence="9" type="ORF">MNBD_ACTINO02-222</name>
</gene>
<protein>
    <recommendedName>
        <fullName evidence="8">ABC3 transporter permease C-terminal domain-containing protein</fullName>
    </recommendedName>
</protein>
<dbReference type="EMBL" id="UOEK01000337">
    <property type="protein sequence ID" value="VAW06111.1"/>
    <property type="molecule type" value="Genomic_DNA"/>
</dbReference>
<sequence>MRFVTYGGLVARRVWAKRGTLIGSFLGSAIVISLFVVVPLYEDSIKAVDLQFALAGAGEDGTSMVLSATMNDFSLAIAAENRTAVVENGNKLAPWYSQSFEWLRTREFVVIPIEGALMTDEGERLTWFDVAQRWRERKAAFVPETSDEQFDEPPPYPGPPREALQYRAWTGVDIKSRVQLVSGAWPQEGAERVVDGEGVALQAVIGVDLARVLDASIGDRFLTRPLVTGPAGFALVEVAGIVEAVDPNDPYWGISRPDELMFYQLNAFESWMVGVPVDPAADPWERDVTGFPGVIVNQRFRYDLNQDDVAFKDIPELRNGIAQMRASAARESGGRVSTDSPLIRLLDQFDTRSVVVGAPIQAILALVVGGAIYFLVYTASLTLEREGTELALLRSRGAGTWQTVGIHIAQSAIVTGGAAVIAPFLARALVAITGRVPPMSDLTGGGTLVVAEAQSLRPFLVGGVILAFGAMGLAIVPFARRSVLELRVLASRPTTKSIWQRYNLDLFAVALSLVVLLQLRQRGFIIFEGDKVELDPIAVVFPVLLLFTGALLLLRLLPLVLRVVGWSMTRSGHLSLALPGWHLSRNPVAYGRLALLVWLTSGLGAFALTYANTLNTSFTDRSVFESGADARIVADHAGYLDLGEGFTTTPVMRTAGGPSQRGRLAQILAIDPETFPTVTGWRDDYSPLSLDEVFTALRPDKEVARVGIGLPEDATGLRFEGIVQPPTILASLDSPDPRESAVSVVVKVMDARGRIWTIVSSEELTFEEWGSVDVDFSTGLQLTSGTKRYVDPPVGPFELHTLWFELGSNRNGIRSNGDNVYIDDMVVTTASGEVPLDLSELESVNGLSHRSNVANLGLIQDKYEAVPPGFEIPAVDDMRQDPLYRDGTSDLFRSPRRTTQSTLIPELRYRVAPLNVLVDADVQSSTGLDVGSSVRMSIGLVDLDVIMVGRVDLMPTMTDNRFTGKMVFDQRPLVAALNGAATWSVNRPVAAVSGADELWVKTDDPDAAVRRATAELGTAPDETFTARGSAADFAGRPVQIGLVAILFVGAVTSVVLALAGVVSYVLLAVSRRAREMGILRAMGFPRRGVAMTFALEQVVVLGLGSVIGVYGGVQLMRLMVPFLQLGETAAVVEPTVRLAVAVPVLVGYVAVVAVLLVGAVLWATRRVSASQMSEVLREVER</sequence>
<comment type="similarity">
    <text evidence="6">Belongs to the ABC-4 integral membrane protein family.</text>
</comment>
<evidence type="ECO:0000256" key="1">
    <source>
        <dbReference type="ARBA" id="ARBA00004651"/>
    </source>
</evidence>
<evidence type="ECO:0000259" key="8">
    <source>
        <dbReference type="Pfam" id="PF02687"/>
    </source>
</evidence>
<evidence type="ECO:0000313" key="9">
    <source>
        <dbReference type="EMBL" id="VAW06111.1"/>
    </source>
</evidence>
<proteinExistence type="inferred from homology"/>
<organism evidence="9">
    <name type="scientific">hydrothermal vent metagenome</name>
    <dbReference type="NCBI Taxonomy" id="652676"/>
    <lineage>
        <taxon>unclassified sequences</taxon>
        <taxon>metagenomes</taxon>
        <taxon>ecological metagenomes</taxon>
    </lineage>
</organism>